<dbReference type="GO" id="GO:0016020">
    <property type="term" value="C:membrane"/>
    <property type="evidence" value="ECO:0007669"/>
    <property type="project" value="UniProtKB-SubCell"/>
</dbReference>
<evidence type="ECO:0000256" key="2">
    <source>
        <dbReference type="ARBA" id="ARBA00022448"/>
    </source>
</evidence>
<evidence type="ECO:0000256" key="9">
    <source>
        <dbReference type="SAM" id="Phobius"/>
    </source>
</evidence>
<sequence>MEPASYQRLDDRSEIVQEVVPVGSRYTRENYLLTDYFTKIEEVNARTFLEPPIPESKIHSWIANFHVLSFSSWIAMFLTAVITAFLAFIVDLASQEMVMGRKYIAFNIDEPILGLFVWVSTAIVLVLGAASFGEYVSQAAEGAGIAEIKVFLAGVELPNFLNWKCLFAKVCGLSLALGSGLMIGRCGPFVHLAAIVADRLLTLDFLKHLRNNTTYRNQIMAASVAAGVAATFGTPIGGVIFSIEVTASFYIVNNLWRASFCGVVSTITFWLLHLLGITDLVEKTDYPKYHYNLDIFLFIAMGVVCGFMGSAFVEFGKRLVWYRNRKVIPWLHKRYRYACFLATTTACFVFFIPWLQNSDRKLLNHLFGTDELGDLYRTPGVWGTSSPIPTIAALFFLKFLLSGMDISANTPAGFFMPVLVLGAVVGRFFGEISSLTGDTVPAGIFSAVGAAALVASATHTISVAIIVFEITGSIQYLIPMCISCVIAYTIGFTLNTSIYDAFLGLRGLPYLPAFRASDVYSYHAKDMLDTSITSIIYPCSLKDLLDAVKNITGFTRIPVVDTEGYIIADVSIASIKNYLTACYELDTEGISQEAKQDIAREITHPKGEGVIFDISEQSREQIDKFWSSEVDFRSPLLRLNNAPLSVSESTSLAKVHYLFLMLGLMQIYVTSSGKLLGVISYEFFAKGIR</sequence>
<keyword evidence="5 9" id="KW-1133">Transmembrane helix</keyword>
<feature type="transmembrane region" description="Helical" evidence="9">
    <location>
        <begin position="219"/>
        <end position="243"/>
    </location>
</feature>
<dbReference type="Pfam" id="PF00654">
    <property type="entry name" value="Voltage_CLC"/>
    <property type="match status" value="1"/>
</dbReference>
<feature type="transmembrane region" description="Helical" evidence="9">
    <location>
        <begin position="70"/>
        <end position="90"/>
    </location>
</feature>
<keyword evidence="2" id="KW-0813">Transport</keyword>
<feature type="transmembrane region" description="Helical" evidence="9">
    <location>
        <begin position="442"/>
        <end position="467"/>
    </location>
</feature>
<feature type="transmembrane region" description="Helical" evidence="9">
    <location>
        <begin position="295"/>
        <end position="316"/>
    </location>
</feature>
<keyword evidence="3 9" id="KW-0812">Transmembrane</keyword>
<dbReference type="AlphaFoldDB" id="A0AAU9K110"/>
<organism evidence="10 11">
    <name type="scientific">Blepharisma stoltei</name>
    <dbReference type="NCBI Taxonomy" id="1481888"/>
    <lineage>
        <taxon>Eukaryota</taxon>
        <taxon>Sar</taxon>
        <taxon>Alveolata</taxon>
        <taxon>Ciliophora</taxon>
        <taxon>Postciliodesmatophora</taxon>
        <taxon>Heterotrichea</taxon>
        <taxon>Heterotrichida</taxon>
        <taxon>Blepharismidae</taxon>
        <taxon>Blepharisma</taxon>
    </lineage>
</organism>
<evidence type="ECO:0000313" key="11">
    <source>
        <dbReference type="Proteomes" id="UP001162131"/>
    </source>
</evidence>
<keyword evidence="4" id="KW-0677">Repeat</keyword>
<gene>
    <name evidence="10" type="ORF">BSTOLATCC_MIC44294</name>
</gene>
<name>A0AAU9K110_9CILI</name>
<keyword evidence="7 9" id="KW-0472">Membrane</keyword>
<evidence type="ECO:0000256" key="8">
    <source>
        <dbReference type="ARBA" id="ARBA00023214"/>
    </source>
</evidence>
<dbReference type="PANTHER" id="PTHR45720:SF10">
    <property type="entry name" value="CHLORIDE CHANNEL PROTEIN 2"/>
    <property type="match status" value="1"/>
</dbReference>
<evidence type="ECO:0000256" key="3">
    <source>
        <dbReference type="ARBA" id="ARBA00022692"/>
    </source>
</evidence>
<dbReference type="InterPro" id="IPR050970">
    <property type="entry name" value="Cl_channel_volt-gated"/>
</dbReference>
<dbReference type="PRINTS" id="PR00762">
    <property type="entry name" value="CLCHANNEL"/>
</dbReference>
<feature type="transmembrane region" description="Helical" evidence="9">
    <location>
        <begin position="111"/>
        <end position="132"/>
    </location>
</feature>
<dbReference type="InterPro" id="IPR014743">
    <property type="entry name" value="Cl-channel_core"/>
</dbReference>
<dbReference type="GO" id="GO:0005247">
    <property type="term" value="F:voltage-gated chloride channel activity"/>
    <property type="evidence" value="ECO:0007669"/>
    <property type="project" value="TreeGrafter"/>
</dbReference>
<keyword evidence="6" id="KW-0406">Ion transport</keyword>
<dbReference type="Gene3D" id="3.10.580.10">
    <property type="entry name" value="CBS-domain"/>
    <property type="match status" value="1"/>
</dbReference>
<feature type="transmembrane region" description="Helical" evidence="9">
    <location>
        <begin position="381"/>
        <end position="401"/>
    </location>
</feature>
<feature type="transmembrane region" description="Helical" evidence="9">
    <location>
        <begin position="337"/>
        <end position="355"/>
    </location>
</feature>
<feature type="transmembrane region" description="Helical" evidence="9">
    <location>
        <begin position="255"/>
        <end position="275"/>
    </location>
</feature>
<dbReference type="SUPFAM" id="SSF81340">
    <property type="entry name" value="Clc chloride channel"/>
    <property type="match status" value="1"/>
</dbReference>
<evidence type="ECO:0000313" key="10">
    <source>
        <dbReference type="EMBL" id="CAG9327664.1"/>
    </source>
</evidence>
<dbReference type="Gene3D" id="1.10.3080.10">
    <property type="entry name" value="Clc chloride channel"/>
    <property type="match status" value="1"/>
</dbReference>
<proteinExistence type="predicted"/>
<feature type="transmembrane region" description="Helical" evidence="9">
    <location>
        <begin position="474"/>
        <end position="494"/>
    </location>
</feature>
<evidence type="ECO:0000256" key="5">
    <source>
        <dbReference type="ARBA" id="ARBA00022989"/>
    </source>
</evidence>
<comment type="subcellular location">
    <subcellularLocation>
        <location evidence="1">Membrane</location>
        <topology evidence="1">Multi-pass membrane protein</topology>
    </subcellularLocation>
</comment>
<reference evidence="10" key="1">
    <citation type="submission" date="2021-09" db="EMBL/GenBank/DDBJ databases">
        <authorList>
            <consortium name="AG Swart"/>
            <person name="Singh M."/>
            <person name="Singh A."/>
            <person name="Seah K."/>
            <person name="Emmerich C."/>
        </authorList>
    </citation>
    <scope>NUCLEOTIDE SEQUENCE</scope>
    <source>
        <strain evidence="10">ATCC30299</strain>
    </source>
</reference>
<dbReference type="Proteomes" id="UP001162131">
    <property type="component" value="Unassembled WGS sequence"/>
</dbReference>
<accession>A0AAU9K110</accession>
<comment type="caution">
    <text evidence="10">The sequence shown here is derived from an EMBL/GenBank/DDBJ whole genome shotgun (WGS) entry which is preliminary data.</text>
</comment>
<evidence type="ECO:0000256" key="1">
    <source>
        <dbReference type="ARBA" id="ARBA00004141"/>
    </source>
</evidence>
<evidence type="ECO:0008006" key="12">
    <source>
        <dbReference type="Google" id="ProtNLM"/>
    </source>
</evidence>
<dbReference type="PANTHER" id="PTHR45720">
    <property type="entry name" value="CHLORIDE CHANNEL PROTEIN 2"/>
    <property type="match status" value="1"/>
</dbReference>
<dbReference type="InterPro" id="IPR001807">
    <property type="entry name" value="ClC"/>
</dbReference>
<evidence type="ECO:0000256" key="7">
    <source>
        <dbReference type="ARBA" id="ARBA00023136"/>
    </source>
</evidence>
<evidence type="ECO:0000256" key="4">
    <source>
        <dbReference type="ARBA" id="ARBA00022737"/>
    </source>
</evidence>
<evidence type="ECO:0000256" key="6">
    <source>
        <dbReference type="ARBA" id="ARBA00023065"/>
    </source>
</evidence>
<keyword evidence="8" id="KW-0868">Chloride</keyword>
<protein>
    <recommendedName>
        <fullName evidence="12">Chloride channel protein</fullName>
    </recommendedName>
</protein>
<dbReference type="EMBL" id="CAJZBQ010000044">
    <property type="protein sequence ID" value="CAG9327664.1"/>
    <property type="molecule type" value="Genomic_DNA"/>
</dbReference>
<dbReference type="InterPro" id="IPR046342">
    <property type="entry name" value="CBS_dom_sf"/>
</dbReference>
<feature type="transmembrane region" description="Helical" evidence="9">
    <location>
        <begin position="413"/>
        <end position="430"/>
    </location>
</feature>
<dbReference type="SUPFAM" id="SSF54631">
    <property type="entry name" value="CBS-domain pair"/>
    <property type="match status" value="1"/>
</dbReference>
<keyword evidence="11" id="KW-1185">Reference proteome</keyword>